<gene>
    <name evidence="8" type="ORF">J5N97_012673</name>
</gene>
<keyword evidence="4" id="KW-0677">Repeat</keyword>
<organism evidence="8 9">
    <name type="scientific">Dioscorea zingiberensis</name>
    <dbReference type="NCBI Taxonomy" id="325984"/>
    <lineage>
        <taxon>Eukaryota</taxon>
        <taxon>Viridiplantae</taxon>
        <taxon>Streptophyta</taxon>
        <taxon>Embryophyta</taxon>
        <taxon>Tracheophyta</taxon>
        <taxon>Spermatophyta</taxon>
        <taxon>Magnoliopsida</taxon>
        <taxon>Liliopsida</taxon>
        <taxon>Dioscoreales</taxon>
        <taxon>Dioscoreaceae</taxon>
        <taxon>Dioscorea</taxon>
    </lineage>
</organism>
<dbReference type="OrthoDB" id="785404at2759"/>
<dbReference type="Pfam" id="PF00560">
    <property type="entry name" value="LRR_1"/>
    <property type="match status" value="2"/>
</dbReference>
<dbReference type="Gene3D" id="3.80.10.10">
    <property type="entry name" value="Ribonuclease Inhibitor"/>
    <property type="match status" value="1"/>
</dbReference>
<dbReference type="Proteomes" id="UP001085076">
    <property type="component" value="Miscellaneous, Linkage group lg03"/>
</dbReference>
<comment type="caution">
    <text evidence="8">The sequence shown here is derived from an EMBL/GenBank/DDBJ whole genome shotgun (WGS) entry which is preliminary data.</text>
</comment>
<feature type="chain" id="PRO_5039337334" description="FAD-binding 8 domain-containing protein" evidence="6">
    <location>
        <begin position="21"/>
        <end position="242"/>
    </location>
</feature>
<dbReference type="GO" id="GO:0016020">
    <property type="term" value="C:membrane"/>
    <property type="evidence" value="ECO:0007669"/>
    <property type="project" value="UniProtKB-SubCell"/>
</dbReference>
<dbReference type="FunFam" id="3.80.10.10:FF:000400">
    <property type="entry name" value="Nuclear pore complex protein NUP107"/>
    <property type="match status" value="1"/>
</dbReference>
<evidence type="ECO:0000256" key="2">
    <source>
        <dbReference type="ARBA" id="ARBA00004370"/>
    </source>
</evidence>
<name>A0A9D5CQH4_9LILI</name>
<evidence type="ECO:0000259" key="7">
    <source>
        <dbReference type="Pfam" id="PF08022"/>
    </source>
</evidence>
<dbReference type="AlphaFoldDB" id="A0A9D5CQH4"/>
<dbReference type="InterPro" id="IPR032675">
    <property type="entry name" value="LRR_dom_sf"/>
</dbReference>
<feature type="signal peptide" evidence="6">
    <location>
        <begin position="1"/>
        <end position="20"/>
    </location>
</feature>
<dbReference type="EMBL" id="JAGGNH010000003">
    <property type="protein sequence ID" value="KAJ0977199.1"/>
    <property type="molecule type" value="Genomic_DNA"/>
</dbReference>
<evidence type="ECO:0000256" key="5">
    <source>
        <dbReference type="ARBA" id="ARBA00023136"/>
    </source>
</evidence>
<protein>
    <recommendedName>
        <fullName evidence="7">FAD-binding 8 domain-containing protein</fullName>
    </recommendedName>
</protein>
<comment type="subcellular location">
    <subcellularLocation>
        <location evidence="1">Cell envelope</location>
    </subcellularLocation>
    <subcellularLocation>
        <location evidence="2">Membrane</location>
    </subcellularLocation>
</comment>
<evidence type="ECO:0000256" key="6">
    <source>
        <dbReference type="SAM" id="SignalP"/>
    </source>
</evidence>
<dbReference type="InterPro" id="IPR051848">
    <property type="entry name" value="PGIP"/>
</dbReference>
<sequence length="242" mass="26700">MAAGAVFLFILDRFLRFCQSRPSVDIISAACRPCGTTELILSKPANLRYNALSFVFLQVRELSWLQWHPFSVSSSPLDGCYHIVVSANTNSQDAVSLYGLGSQWENKPPNWNGVDPCSDSWVGISCNNSRIVSMDLSYNKELTGQIPSSIGSLSKLENLILVGCSFSGEIPQEIGSLKQLVFLSLNSNKFTGRIPQTIGNLAKLYWLDLADNMLTGEIPMSDGKNSGLDTLIHTKHLYVQYL</sequence>
<dbReference type="GO" id="GO:0016491">
    <property type="term" value="F:oxidoreductase activity"/>
    <property type="evidence" value="ECO:0007669"/>
    <property type="project" value="InterPro"/>
</dbReference>
<evidence type="ECO:0000256" key="4">
    <source>
        <dbReference type="ARBA" id="ARBA00022737"/>
    </source>
</evidence>
<dbReference type="SUPFAM" id="SSF52058">
    <property type="entry name" value="L domain-like"/>
    <property type="match status" value="1"/>
</dbReference>
<dbReference type="Pfam" id="PF08022">
    <property type="entry name" value="FAD_binding_8"/>
    <property type="match status" value="1"/>
</dbReference>
<evidence type="ECO:0000256" key="1">
    <source>
        <dbReference type="ARBA" id="ARBA00004196"/>
    </source>
</evidence>
<evidence type="ECO:0000256" key="3">
    <source>
        <dbReference type="ARBA" id="ARBA00022729"/>
    </source>
</evidence>
<evidence type="ECO:0000313" key="9">
    <source>
        <dbReference type="Proteomes" id="UP001085076"/>
    </source>
</evidence>
<keyword evidence="3 6" id="KW-0732">Signal</keyword>
<evidence type="ECO:0000313" key="8">
    <source>
        <dbReference type="EMBL" id="KAJ0977199.1"/>
    </source>
</evidence>
<dbReference type="PANTHER" id="PTHR48059:SF38">
    <property type="entry name" value="OS04G0534166 PROTEIN"/>
    <property type="match status" value="1"/>
</dbReference>
<proteinExistence type="predicted"/>
<keyword evidence="5" id="KW-0472">Membrane</keyword>
<feature type="domain" description="FAD-binding 8" evidence="7">
    <location>
        <begin position="24"/>
        <end position="92"/>
    </location>
</feature>
<accession>A0A9D5CQH4</accession>
<dbReference type="InterPro" id="IPR001611">
    <property type="entry name" value="Leu-rich_rpt"/>
</dbReference>
<dbReference type="InterPro" id="IPR013112">
    <property type="entry name" value="FAD-bd_8"/>
</dbReference>
<keyword evidence="9" id="KW-1185">Reference proteome</keyword>
<dbReference type="PANTHER" id="PTHR48059">
    <property type="entry name" value="POLYGALACTURONASE INHIBITOR 1"/>
    <property type="match status" value="1"/>
</dbReference>
<reference evidence="8" key="2">
    <citation type="journal article" date="2022" name="Hortic Res">
        <title>The genome of Dioscorea zingiberensis sheds light on the biosynthesis, origin and evolution of the medicinally important diosgenin saponins.</title>
        <authorList>
            <person name="Li Y."/>
            <person name="Tan C."/>
            <person name="Li Z."/>
            <person name="Guo J."/>
            <person name="Li S."/>
            <person name="Chen X."/>
            <person name="Wang C."/>
            <person name="Dai X."/>
            <person name="Yang H."/>
            <person name="Song W."/>
            <person name="Hou L."/>
            <person name="Xu J."/>
            <person name="Tong Z."/>
            <person name="Xu A."/>
            <person name="Yuan X."/>
            <person name="Wang W."/>
            <person name="Yang Q."/>
            <person name="Chen L."/>
            <person name="Sun Z."/>
            <person name="Wang K."/>
            <person name="Pan B."/>
            <person name="Chen J."/>
            <person name="Bao Y."/>
            <person name="Liu F."/>
            <person name="Qi X."/>
            <person name="Gang D.R."/>
            <person name="Wen J."/>
            <person name="Li J."/>
        </authorList>
    </citation>
    <scope>NUCLEOTIDE SEQUENCE</scope>
    <source>
        <strain evidence="8">Dzin_1.0</strain>
    </source>
</reference>
<reference evidence="8" key="1">
    <citation type="submission" date="2021-03" db="EMBL/GenBank/DDBJ databases">
        <authorList>
            <person name="Li Z."/>
            <person name="Yang C."/>
        </authorList>
    </citation>
    <scope>NUCLEOTIDE SEQUENCE</scope>
    <source>
        <strain evidence="8">Dzin_1.0</strain>
        <tissue evidence="8">Leaf</tissue>
    </source>
</reference>